<protein>
    <recommendedName>
        <fullName evidence="3">Transposase</fullName>
    </recommendedName>
</protein>
<organism evidence="1 2">
    <name type="scientific">Gluconobacter cerinus</name>
    <dbReference type="NCBI Taxonomy" id="38307"/>
    <lineage>
        <taxon>Bacteria</taxon>
        <taxon>Pseudomonadati</taxon>
        <taxon>Pseudomonadota</taxon>
        <taxon>Alphaproteobacteria</taxon>
        <taxon>Acetobacterales</taxon>
        <taxon>Acetobacteraceae</taxon>
        <taxon>Gluconobacter</taxon>
    </lineage>
</organism>
<evidence type="ECO:0008006" key="3">
    <source>
        <dbReference type="Google" id="ProtNLM"/>
    </source>
</evidence>
<comment type="caution">
    <text evidence="1">The sequence shown here is derived from an EMBL/GenBank/DDBJ whole genome shotgun (WGS) entry which is preliminary data.</text>
</comment>
<dbReference type="AlphaFoldDB" id="A0AAV5NFV4"/>
<accession>A0AAV5NFV4</accession>
<reference evidence="2" key="1">
    <citation type="journal article" date="2019" name="Int. J. Syst. Evol. Microbiol.">
        <title>The Global Catalogue of Microorganisms (GCM) 10K type strain sequencing project: providing services to taxonomists for standard genome sequencing and annotation.</title>
        <authorList>
            <consortium name="The Broad Institute Genomics Platform"/>
            <consortium name="The Broad Institute Genome Sequencing Center for Infectious Disease"/>
            <person name="Wu L."/>
            <person name="Ma J."/>
        </authorList>
    </citation>
    <scope>NUCLEOTIDE SEQUENCE [LARGE SCALE GENOMIC DNA]</scope>
    <source>
        <strain evidence="2">NBRC 3267</strain>
    </source>
</reference>
<keyword evidence="2" id="KW-1185">Reference proteome</keyword>
<evidence type="ECO:0000313" key="1">
    <source>
        <dbReference type="EMBL" id="GLQ63050.1"/>
    </source>
</evidence>
<name>A0AAV5NFV4_9PROT</name>
<evidence type="ECO:0000313" key="2">
    <source>
        <dbReference type="Proteomes" id="UP001156614"/>
    </source>
</evidence>
<gene>
    <name evidence="1" type="ORF">GCM10007867_18950</name>
</gene>
<dbReference type="Proteomes" id="UP001156614">
    <property type="component" value="Unassembled WGS sequence"/>
</dbReference>
<proteinExistence type="predicted"/>
<sequence length="61" mass="6732">MPAFSRMAGGKSIPPVMMLSQVIIKRSRSNGKRSGMNPVIAAPWLVSVAWKDRFFLGRKGN</sequence>
<dbReference type="EMBL" id="BSNU01000003">
    <property type="protein sequence ID" value="GLQ63050.1"/>
    <property type="molecule type" value="Genomic_DNA"/>
</dbReference>